<protein>
    <submittedName>
        <fullName evidence="2">Uncharacterized protein</fullName>
    </submittedName>
</protein>
<dbReference type="EMBL" id="CAJNNW010034814">
    <property type="protein sequence ID" value="CAE8723984.1"/>
    <property type="molecule type" value="Genomic_DNA"/>
</dbReference>
<dbReference type="AlphaFoldDB" id="A0A813DPV7"/>
<reference evidence="2" key="1">
    <citation type="submission" date="2021-02" db="EMBL/GenBank/DDBJ databases">
        <authorList>
            <person name="Dougan E. K."/>
            <person name="Rhodes N."/>
            <person name="Thang M."/>
            <person name="Chan C."/>
        </authorList>
    </citation>
    <scope>NUCLEOTIDE SEQUENCE</scope>
</reference>
<dbReference type="Proteomes" id="UP000654075">
    <property type="component" value="Unassembled WGS sequence"/>
</dbReference>
<feature type="region of interest" description="Disordered" evidence="1">
    <location>
        <begin position="1"/>
        <end position="124"/>
    </location>
</feature>
<dbReference type="Proteomes" id="UP000626109">
    <property type="component" value="Unassembled WGS sequence"/>
</dbReference>
<gene>
    <name evidence="2" type="ORF">PGLA1383_LOCUS7343</name>
    <name evidence="3" type="ORF">PGLA2088_LOCUS43471</name>
</gene>
<keyword evidence="4" id="KW-1185">Reference proteome</keyword>
<name>A0A813DPV7_POLGL</name>
<feature type="region of interest" description="Disordered" evidence="1">
    <location>
        <begin position="412"/>
        <end position="495"/>
    </location>
</feature>
<feature type="compositionally biased region" description="Polar residues" evidence="1">
    <location>
        <begin position="104"/>
        <end position="124"/>
    </location>
</feature>
<accession>A0A813DPV7</accession>
<feature type="compositionally biased region" description="Low complexity" evidence="1">
    <location>
        <begin position="479"/>
        <end position="495"/>
    </location>
</feature>
<feature type="compositionally biased region" description="Acidic residues" evidence="1">
    <location>
        <begin position="79"/>
        <end position="95"/>
    </location>
</feature>
<feature type="compositionally biased region" description="Polar residues" evidence="1">
    <location>
        <begin position="458"/>
        <end position="468"/>
    </location>
</feature>
<sequence length="673" mass="73561">MEMPSLLRTRRRRPLAKLLSFSDGAKDSDPTPVKEAPPKVREATPPRTQGRVSFLRKTWQQARNANQEQKDEIQNAAEASDEEGDENASGEDSKEEGDPAAQEVQGQDSGKLQGRRNSGSSRKQTAWGSAAALLQGTSAAFKNSRMLVEKVKAAAQQAYQRHVMQKQMRDELEASMKGSADVTPAMEEEIGNILEELQLMHVTDLAGCGEHILNAMIDSSGSLAAMQELRDHLLSHLAALEEIGSTFSGLEKRMEGILEMAAAFNQQLAPSIGDHPVHRVSKLRNSSIVEIAELPAAASAVSAGSSLLDASLEGQDVQDPDSLEARGEEVGRGGARVTPSTSLEAKRLAEVELETMSVKQATVPQAPGTQATVLQALVTEAMAAQAPLVLMGPQTVSSGTLYESVASLFPVTKPNSPSMRSASKEAQEAQEVQAHSGGDRPDGSQQQPLSPEQLQPASKPQLQSQNTSLPPPQPRLLTQQWQQHQEQQKQQQEQQRQHKQLQQQQQQLLLLQQQRQLQQEQEQQEQEQQQHQQQQQPIWSLYELPGPSMHISGEHERYPIRPMWGVASRALNLKQLPLDHEVHVRHAALKAFPALRPPGSGLPSAQPGPFAAALPTLKLFAKPMARHGSIPRSLDQLMRLSMSTSRSSLQQAFPAPAPYSPRHSLLYGLVPGD</sequence>
<evidence type="ECO:0000313" key="4">
    <source>
        <dbReference type="Proteomes" id="UP000654075"/>
    </source>
</evidence>
<evidence type="ECO:0000256" key="1">
    <source>
        <dbReference type="SAM" id="MobiDB-lite"/>
    </source>
</evidence>
<evidence type="ECO:0000313" key="2">
    <source>
        <dbReference type="EMBL" id="CAE8588547.1"/>
    </source>
</evidence>
<comment type="caution">
    <text evidence="2">The sequence shown here is derived from an EMBL/GenBank/DDBJ whole genome shotgun (WGS) entry which is preliminary data.</text>
</comment>
<dbReference type="EMBL" id="CAJNNV010003201">
    <property type="protein sequence ID" value="CAE8588547.1"/>
    <property type="molecule type" value="Genomic_DNA"/>
</dbReference>
<organism evidence="2 4">
    <name type="scientific">Polarella glacialis</name>
    <name type="common">Dinoflagellate</name>
    <dbReference type="NCBI Taxonomy" id="89957"/>
    <lineage>
        <taxon>Eukaryota</taxon>
        <taxon>Sar</taxon>
        <taxon>Alveolata</taxon>
        <taxon>Dinophyceae</taxon>
        <taxon>Suessiales</taxon>
        <taxon>Suessiaceae</taxon>
        <taxon>Polarella</taxon>
    </lineage>
</organism>
<proteinExistence type="predicted"/>
<feature type="compositionally biased region" description="Low complexity" evidence="1">
    <location>
        <begin position="444"/>
        <end position="456"/>
    </location>
</feature>
<feature type="compositionally biased region" description="Polar residues" evidence="1">
    <location>
        <begin position="58"/>
        <end position="67"/>
    </location>
</feature>
<feature type="region of interest" description="Disordered" evidence="1">
    <location>
        <begin position="313"/>
        <end position="341"/>
    </location>
</feature>
<evidence type="ECO:0000313" key="3">
    <source>
        <dbReference type="EMBL" id="CAE8723984.1"/>
    </source>
</evidence>